<gene>
    <name evidence="5" type="ORF">QOZ95_001670</name>
</gene>
<evidence type="ECO:0000313" key="5">
    <source>
        <dbReference type="EMBL" id="MDQ0493512.1"/>
    </source>
</evidence>
<evidence type="ECO:0000259" key="4">
    <source>
        <dbReference type="PROSITE" id="PS50995"/>
    </source>
</evidence>
<dbReference type="SMART" id="SM00347">
    <property type="entry name" value="HTH_MARR"/>
    <property type="match status" value="1"/>
</dbReference>
<evidence type="ECO:0000256" key="1">
    <source>
        <dbReference type="ARBA" id="ARBA00023015"/>
    </source>
</evidence>
<keyword evidence="2 5" id="KW-0238">DNA-binding</keyword>
<dbReference type="PROSITE" id="PS50995">
    <property type="entry name" value="HTH_MARR_2"/>
    <property type="match status" value="1"/>
</dbReference>
<dbReference type="PANTHER" id="PTHR42756:SF1">
    <property type="entry name" value="TRANSCRIPTIONAL REPRESSOR OF EMRAB OPERON"/>
    <property type="match status" value="1"/>
</dbReference>
<dbReference type="EMBL" id="JAUSWA010000007">
    <property type="protein sequence ID" value="MDQ0493512.1"/>
    <property type="molecule type" value="Genomic_DNA"/>
</dbReference>
<comment type="caution">
    <text evidence="5">The sequence shown here is derived from an EMBL/GenBank/DDBJ whole genome shotgun (WGS) entry which is preliminary data.</text>
</comment>
<evidence type="ECO:0000313" key="6">
    <source>
        <dbReference type="Proteomes" id="UP001242811"/>
    </source>
</evidence>
<dbReference type="Gene3D" id="1.10.10.10">
    <property type="entry name" value="Winged helix-like DNA-binding domain superfamily/Winged helix DNA-binding domain"/>
    <property type="match status" value="1"/>
</dbReference>
<dbReference type="GO" id="GO:0003677">
    <property type="term" value="F:DNA binding"/>
    <property type="evidence" value="ECO:0007669"/>
    <property type="project" value="UniProtKB-KW"/>
</dbReference>
<reference evidence="5 6" key="1">
    <citation type="submission" date="2023-07" db="EMBL/GenBank/DDBJ databases">
        <title>Genomic Encyclopedia of Type Strains, Phase IV (KMG-IV): sequencing the most valuable type-strain genomes for metagenomic binning, comparative biology and taxonomic classification.</title>
        <authorList>
            <person name="Goeker M."/>
        </authorList>
    </citation>
    <scope>NUCLEOTIDE SEQUENCE [LARGE SCALE GENOMIC DNA]</scope>
    <source>
        <strain evidence="5 6">DSM 14914</strain>
    </source>
</reference>
<dbReference type="Pfam" id="PF13601">
    <property type="entry name" value="HTH_34"/>
    <property type="match status" value="1"/>
</dbReference>
<dbReference type="SUPFAM" id="SSF46785">
    <property type="entry name" value="Winged helix' DNA-binding domain"/>
    <property type="match status" value="1"/>
</dbReference>
<dbReference type="Proteomes" id="UP001242811">
    <property type="component" value="Unassembled WGS sequence"/>
</dbReference>
<dbReference type="PRINTS" id="PR00598">
    <property type="entry name" value="HTHMARR"/>
</dbReference>
<dbReference type="InterPro" id="IPR027395">
    <property type="entry name" value="WH_DNA-bd_dom"/>
</dbReference>
<dbReference type="InterPro" id="IPR036388">
    <property type="entry name" value="WH-like_DNA-bd_sf"/>
</dbReference>
<evidence type="ECO:0000256" key="3">
    <source>
        <dbReference type="ARBA" id="ARBA00023163"/>
    </source>
</evidence>
<sequence>MYLLISLKRLGKTAQPSELSDALSLTRANISGLLNTLESNCLVSRRVDSSNRRRILVQMTDVSEKLLENVLPVYVQTLSKRIQARLSDKEQDQLI</sequence>
<proteinExistence type="predicted"/>
<keyword evidence="3" id="KW-0804">Transcription</keyword>
<accession>A0ABU0KZX5</accession>
<protein>
    <submittedName>
        <fullName evidence="5">DNA-binding MarR family transcriptional regulator</fullName>
    </submittedName>
</protein>
<keyword evidence="1" id="KW-0805">Transcription regulation</keyword>
<feature type="domain" description="HTH marR-type" evidence="4">
    <location>
        <begin position="1"/>
        <end position="95"/>
    </location>
</feature>
<organism evidence="5 6">
    <name type="scientific">Paenibacillus brasilensis</name>
    <dbReference type="NCBI Taxonomy" id="128574"/>
    <lineage>
        <taxon>Bacteria</taxon>
        <taxon>Bacillati</taxon>
        <taxon>Bacillota</taxon>
        <taxon>Bacilli</taxon>
        <taxon>Bacillales</taxon>
        <taxon>Paenibacillaceae</taxon>
        <taxon>Paenibacillus</taxon>
    </lineage>
</organism>
<dbReference type="InterPro" id="IPR000835">
    <property type="entry name" value="HTH_MarR-typ"/>
</dbReference>
<dbReference type="InterPro" id="IPR036390">
    <property type="entry name" value="WH_DNA-bd_sf"/>
</dbReference>
<dbReference type="PANTHER" id="PTHR42756">
    <property type="entry name" value="TRANSCRIPTIONAL REGULATOR, MARR"/>
    <property type="match status" value="1"/>
</dbReference>
<evidence type="ECO:0000256" key="2">
    <source>
        <dbReference type="ARBA" id="ARBA00023125"/>
    </source>
</evidence>
<keyword evidence="6" id="KW-1185">Reference proteome</keyword>
<name>A0ABU0KZX5_9BACL</name>